<dbReference type="RefSeq" id="WP_237852732.1">
    <property type="nucleotide sequence ID" value="NZ_JAKLWS010000004.1"/>
</dbReference>
<comment type="caution">
    <text evidence="9">The sequence shown here is derived from an EMBL/GenBank/DDBJ whole genome shotgun (WGS) entry which is preliminary data.</text>
</comment>
<accession>A0ABS9KAL4</accession>
<dbReference type="EMBL" id="JAKLWS010000004">
    <property type="protein sequence ID" value="MCG2587889.1"/>
    <property type="molecule type" value="Genomic_DNA"/>
</dbReference>
<gene>
    <name evidence="9" type="ORF">L6773_04895</name>
</gene>
<reference evidence="9" key="1">
    <citation type="submission" date="2022-01" db="EMBL/GenBank/DDBJ databases">
        <authorList>
            <person name="Wang Y."/>
        </authorList>
    </citation>
    <scope>NUCLEOTIDE SEQUENCE</scope>
    <source>
        <strain evidence="9">WB101</strain>
    </source>
</reference>
<feature type="transmembrane region" description="Helical" evidence="7">
    <location>
        <begin position="261"/>
        <end position="285"/>
    </location>
</feature>
<dbReference type="Proteomes" id="UP001165366">
    <property type="component" value="Unassembled WGS sequence"/>
</dbReference>
<feature type="transmembrane region" description="Helical" evidence="7">
    <location>
        <begin position="292"/>
        <end position="312"/>
    </location>
</feature>
<dbReference type="InterPro" id="IPR036291">
    <property type="entry name" value="NAD(P)-bd_dom_sf"/>
</dbReference>
<keyword evidence="5 7" id="KW-1133">Transmembrane helix</keyword>
<feature type="domain" description="RCK N-terminal" evidence="8">
    <location>
        <begin position="375"/>
        <end position="492"/>
    </location>
</feature>
<evidence type="ECO:0000313" key="10">
    <source>
        <dbReference type="Proteomes" id="UP001165366"/>
    </source>
</evidence>
<dbReference type="InterPro" id="IPR038770">
    <property type="entry name" value="Na+/solute_symporter_sf"/>
</dbReference>
<comment type="similarity">
    <text evidence="2">Belongs to the monovalent cation:proton antiporter 2 (CPA2) transporter (TC 2.A.37) family.</text>
</comment>
<dbReference type="Gene3D" id="1.20.1530.20">
    <property type="match status" value="1"/>
</dbReference>
<keyword evidence="10" id="KW-1185">Reference proteome</keyword>
<dbReference type="PANTHER" id="PTHR42751">
    <property type="entry name" value="SODIUM/HYDROGEN EXCHANGER FAMILY/TRKA DOMAIN PROTEIN"/>
    <property type="match status" value="1"/>
</dbReference>
<feature type="transmembrane region" description="Helical" evidence="7">
    <location>
        <begin position="188"/>
        <end position="207"/>
    </location>
</feature>
<keyword evidence="4 7" id="KW-0812">Transmembrane</keyword>
<name>A0ABS9KAL4_9BACT</name>
<feature type="transmembrane region" description="Helical" evidence="7">
    <location>
        <begin position="102"/>
        <end position="119"/>
    </location>
</feature>
<feature type="transmembrane region" description="Helical" evidence="7">
    <location>
        <begin position="45"/>
        <end position="62"/>
    </location>
</feature>
<dbReference type="PROSITE" id="PS51201">
    <property type="entry name" value="RCK_N"/>
    <property type="match status" value="1"/>
</dbReference>
<dbReference type="InterPro" id="IPR003148">
    <property type="entry name" value="RCK_N"/>
</dbReference>
<evidence type="ECO:0000256" key="4">
    <source>
        <dbReference type="ARBA" id="ARBA00022692"/>
    </source>
</evidence>
<evidence type="ECO:0000256" key="2">
    <source>
        <dbReference type="ARBA" id="ARBA00005551"/>
    </source>
</evidence>
<evidence type="ECO:0000256" key="7">
    <source>
        <dbReference type="SAM" id="Phobius"/>
    </source>
</evidence>
<evidence type="ECO:0000256" key="1">
    <source>
        <dbReference type="ARBA" id="ARBA00004141"/>
    </source>
</evidence>
<comment type="subcellular location">
    <subcellularLocation>
        <location evidence="1">Membrane</location>
        <topology evidence="1">Multi-pass membrane protein</topology>
    </subcellularLocation>
</comment>
<dbReference type="Gene3D" id="3.40.50.720">
    <property type="entry name" value="NAD(P)-binding Rossmann-like Domain"/>
    <property type="match status" value="1"/>
</dbReference>
<evidence type="ECO:0000256" key="6">
    <source>
        <dbReference type="ARBA" id="ARBA00023136"/>
    </source>
</evidence>
<feature type="transmembrane region" description="Helical" evidence="7">
    <location>
        <begin position="74"/>
        <end position="96"/>
    </location>
</feature>
<evidence type="ECO:0000256" key="5">
    <source>
        <dbReference type="ARBA" id="ARBA00022989"/>
    </source>
</evidence>
<keyword evidence="6 7" id="KW-0472">Membrane</keyword>
<dbReference type="Pfam" id="PF00999">
    <property type="entry name" value="Na_H_Exchanger"/>
    <property type="match status" value="1"/>
</dbReference>
<evidence type="ECO:0000256" key="3">
    <source>
        <dbReference type="ARBA" id="ARBA00022448"/>
    </source>
</evidence>
<protein>
    <submittedName>
        <fullName evidence="9">Cation:proton antiporter</fullName>
    </submittedName>
</protein>
<reference evidence="9" key="2">
    <citation type="submission" date="2024-05" db="EMBL/GenBank/DDBJ databases">
        <title>Rhodohalobacter halophilus gen. nov., sp. nov., a moderately halophilic member of the family Balneolaceae.</title>
        <authorList>
            <person name="Xia J."/>
        </authorList>
    </citation>
    <scope>NUCLEOTIDE SEQUENCE</scope>
    <source>
        <strain evidence="9">WB101</strain>
    </source>
</reference>
<dbReference type="PANTHER" id="PTHR42751:SF1">
    <property type="entry name" value="CATION_PROTON ANTIPORTER YBAL-RELATED"/>
    <property type="match status" value="1"/>
</dbReference>
<proteinExistence type="inferred from homology"/>
<dbReference type="InterPro" id="IPR006153">
    <property type="entry name" value="Cation/H_exchanger_TM"/>
</dbReference>
<dbReference type="SUPFAM" id="SSF51735">
    <property type="entry name" value="NAD(P)-binding Rossmann-fold domains"/>
    <property type="match status" value="1"/>
</dbReference>
<keyword evidence="3" id="KW-0813">Transport</keyword>
<feature type="transmembrane region" description="Helical" evidence="7">
    <location>
        <begin position="131"/>
        <end position="153"/>
    </location>
</feature>
<organism evidence="9 10">
    <name type="scientific">Rhodohalobacter sulfatireducens</name>
    <dbReference type="NCBI Taxonomy" id="2911366"/>
    <lineage>
        <taxon>Bacteria</taxon>
        <taxon>Pseudomonadati</taxon>
        <taxon>Balneolota</taxon>
        <taxon>Balneolia</taxon>
        <taxon>Balneolales</taxon>
        <taxon>Balneolaceae</taxon>
        <taxon>Rhodohalobacter</taxon>
    </lineage>
</organism>
<sequence>MDIIWIGVAFLFGFGVSKIKLPPLVGFLLAGITLSIAGYEPGEMLHEISHLGVIFLLFTVGLHIRLKNILRFDILGVSLSHLLLSVLIFTPIALAFGFEPQAALIIAIMLGFSSTVLTAKNLERRNELGAFYGRSAIGILIVQDLVAIGLIAYTGGGAPSYWALSLFALPLTRPLILKLLSGIREDEIWMLLGLVLALGGAALFEFFNVSGELGALAAGTLLASDERADKIGKKMWGIKEAFLVGFFLEVGLTGFPDSTGFYFIGVLLLLLPIKSMLFYILFTWFRFRGRTGFLATISLTSYSEFTLIAGTVAIQNGFLPQESLVVMGLLTAISYALNSPVSIKEEKIWNAWHDFLMKFEREGKHPEHQAVSLGSAEYLIVGMGNAGRAAYDKLKNDGKPVVGMDIDPGRIERNLAEGRRVIYGDIQDRDLWLSLELKNIKSVMIAMGNQNVKVNATKTLRATGFDGLIYVLTMREEEAKIMQEAGASAVSIPIKEAGERLAELSAEIETKRANA</sequence>
<dbReference type="Pfam" id="PF02254">
    <property type="entry name" value="TrkA_N"/>
    <property type="match status" value="1"/>
</dbReference>
<feature type="transmembrane region" description="Helical" evidence="7">
    <location>
        <begin position="318"/>
        <end position="337"/>
    </location>
</feature>
<evidence type="ECO:0000259" key="8">
    <source>
        <dbReference type="PROSITE" id="PS51201"/>
    </source>
</evidence>
<evidence type="ECO:0000313" key="9">
    <source>
        <dbReference type="EMBL" id="MCG2587889.1"/>
    </source>
</evidence>